<dbReference type="Proteomes" id="UP000198221">
    <property type="component" value="Chromosome I"/>
</dbReference>
<evidence type="ECO:0000313" key="3">
    <source>
        <dbReference type="Proteomes" id="UP000198221"/>
    </source>
</evidence>
<dbReference type="InterPro" id="IPR014710">
    <property type="entry name" value="RmlC-like_jellyroll"/>
</dbReference>
<dbReference type="Gene3D" id="2.60.120.10">
    <property type="entry name" value="Jelly Rolls"/>
    <property type="match status" value="1"/>
</dbReference>
<protein>
    <submittedName>
        <fullName evidence="2">Cupin domain-containing protein</fullName>
    </submittedName>
</protein>
<reference evidence="3" key="1">
    <citation type="submission" date="2016-06" db="EMBL/GenBank/DDBJ databases">
        <authorList>
            <person name="Varghese N."/>
            <person name="Submissions Spin"/>
        </authorList>
    </citation>
    <scope>NUCLEOTIDE SEQUENCE [LARGE SCALE GENOMIC DNA]</scope>
    <source>
        <strain evidence="3">DSM 43819</strain>
    </source>
</reference>
<dbReference type="InterPro" id="IPR011051">
    <property type="entry name" value="RmlC_Cupin_sf"/>
</dbReference>
<dbReference type="PANTHER" id="PTHR43698:SF1">
    <property type="entry name" value="BLL4564 PROTEIN"/>
    <property type="match status" value="1"/>
</dbReference>
<dbReference type="InterPro" id="IPR013096">
    <property type="entry name" value="Cupin_2"/>
</dbReference>
<keyword evidence="3" id="KW-1185">Reference proteome</keyword>
<proteinExistence type="predicted"/>
<accession>A0A1C5K586</accession>
<feature type="domain" description="Cupin type-2" evidence="1">
    <location>
        <begin position="46"/>
        <end position="107"/>
    </location>
</feature>
<dbReference type="SUPFAM" id="SSF51182">
    <property type="entry name" value="RmlC-like cupins"/>
    <property type="match status" value="1"/>
</dbReference>
<dbReference type="PANTHER" id="PTHR43698">
    <property type="entry name" value="RIBD C-TERMINAL DOMAIN CONTAINING PROTEIN"/>
    <property type="match status" value="1"/>
</dbReference>
<evidence type="ECO:0000313" key="2">
    <source>
        <dbReference type="EMBL" id="SCG77556.1"/>
    </source>
</evidence>
<dbReference type="EMBL" id="LT607754">
    <property type="protein sequence ID" value="SCG77556.1"/>
    <property type="molecule type" value="Genomic_DNA"/>
</dbReference>
<organism evidence="2 3">
    <name type="scientific">Micromonospora inositola</name>
    <dbReference type="NCBI Taxonomy" id="47865"/>
    <lineage>
        <taxon>Bacteria</taxon>
        <taxon>Bacillati</taxon>
        <taxon>Actinomycetota</taxon>
        <taxon>Actinomycetes</taxon>
        <taxon>Micromonosporales</taxon>
        <taxon>Micromonosporaceae</taxon>
        <taxon>Micromonospora</taxon>
    </lineage>
</organism>
<dbReference type="AlphaFoldDB" id="A0A1C5K586"/>
<dbReference type="RefSeq" id="WP_197699018.1">
    <property type="nucleotide sequence ID" value="NZ_LT607754.1"/>
</dbReference>
<dbReference type="Pfam" id="PF07883">
    <property type="entry name" value="Cupin_2"/>
    <property type="match status" value="1"/>
</dbReference>
<evidence type="ECO:0000259" key="1">
    <source>
        <dbReference type="Pfam" id="PF07883"/>
    </source>
</evidence>
<gene>
    <name evidence="2" type="ORF">GA0070613_6301</name>
</gene>
<sequence>MDKFGTVSADGADPVPDELRSLFNKPDNVRVQMLPNELPDWGSLAVHFGAGARTVPHLHRNGQHLIVTDGVGVVADEQGVHVVRAGDVISNPPGTWHWHGATPSTAMTHVTVETPGDFDLDVERRDWEENYSPDLGK</sequence>
<name>A0A1C5K586_9ACTN</name>